<evidence type="ECO:0000256" key="9">
    <source>
        <dbReference type="RuleBase" id="RU910717"/>
    </source>
</evidence>
<organism evidence="10 11">
    <name type="scientific">Stachybotrys chlorohalonatus (strain IBT 40285)</name>
    <dbReference type="NCBI Taxonomy" id="1283841"/>
    <lineage>
        <taxon>Eukaryota</taxon>
        <taxon>Fungi</taxon>
        <taxon>Dikarya</taxon>
        <taxon>Ascomycota</taxon>
        <taxon>Pezizomycotina</taxon>
        <taxon>Sordariomycetes</taxon>
        <taxon>Hypocreomycetidae</taxon>
        <taxon>Hypocreales</taxon>
        <taxon>Stachybotryaceae</taxon>
        <taxon>Stachybotrys</taxon>
    </lineage>
</organism>
<evidence type="ECO:0000313" key="10">
    <source>
        <dbReference type="EMBL" id="KFA64323.1"/>
    </source>
</evidence>
<evidence type="ECO:0000256" key="4">
    <source>
        <dbReference type="ARBA" id="ARBA00022692"/>
    </source>
</evidence>
<keyword evidence="8 9" id="KW-0472">Membrane</keyword>
<dbReference type="GO" id="GO:0000139">
    <property type="term" value="C:Golgi membrane"/>
    <property type="evidence" value="ECO:0007669"/>
    <property type="project" value="UniProtKB-SubCell"/>
</dbReference>
<dbReference type="FunCoup" id="A0A084QK38">
    <property type="interactions" value="200"/>
</dbReference>
<evidence type="ECO:0000313" key="11">
    <source>
        <dbReference type="Proteomes" id="UP000028524"/>
    </source>
</evidence>
<evidence type="ECO:0000256" key="1">
    <source>
        <dbReference type="ARBA" id="ARBA00002154"/>
    </source>
</evidence>
<comment type="function">
    <text evidence="1 9">Involved in the early part of the secretory pathway.</text>
</comment>
<evidence type="ECO:0000256" key="5">
    <source>
        <dbReference type="ARBA" id="ARBA00022729"/>
    </source>
</evidence>
<evidence type="ECO:0000256" key="7">
    <source>
        <dbReference type="ARBA" id="ARBA00023034"/>
    </source>
</evidence>
<comment type="subcellular location">
    <subcellularLocation>
        <location evidence="2">Golgi apparatus membrane</location>
        <topology evidence="2">Single-pass type I membrane protein</topology>
    </subcellularLocation>
</comment>
<keyword evidence="5" id="KW-0732">Signal</keyword>
<feature type="transmembrane region" description="Helical" evidence="9">
    <location>
        <begin position="29"/>
        <end position="50"/>
    </location>
</feature>
<dbReference type="InterPro" id="IPR009653">
    <property type="entry name" value="Ksh1"/>
</dbReference>
<sequence length="96" mass="10953">MPWWHLATSQHRLALALVHHPTRTTIMTALFNFEALLLVIILSICTSAYVHDVFPRILDSNKNGALGFLWKFARVGERLSPYISIACVIMAFRTWA</sequence>
<evidence type="ECO:0000256" key="8">
    <source>
        <dbReference type="ARBA" id="ARBA00023136"/>
    </source>
</evidence>
<keyword evidence="7" id="KW-0333">Golgi apparatus</keyword>
<dbReference type="HOGENOM" id="CLU_152663_0_0_1"/>
<evidence type="ECO:0000256" key="3">
    <source>
        <dbReference type="ARBA" id="ARBA00008961"/>
    </source>
</evidence>
<dbReference type="OrthoDB" id="10034655at2759"/>
<name>A0A084QK38_STAC4</name>
<dbReference type="AlphaFoldDB" id="A0A084QK38"/>
<dbReference type="EMBL" id="KL660688">
    <property type="protein sequence ID" value="KFA64323.1"/>
    <property type="molecule type" value="Genomic_DNA"/>
</dbReference>
<dbReference type="Proteomes" id="UP000028524">
    <property type="component" value="Unassembled WGS sequence"/>
</dbReference>
<reference evidence="10 11" key="1">
    <citation type="journal article" date="2014" name="BMC Genomics">
        <title>Comparative genome sequencing reveals chemotype-specific gene clusters in the toxigenic black mold Stachybotrys.</title>
        <authorList>
            <person name="Semeiks J."/>
            <person name="Borek D."/>
            <person name="Otwinowski Z."/>
            <person name="Grishin N.V."/>
        </authorList>
    </citation>
    <scope>NUCLEOTIDE SEQUENCE [LARGE SCALE GENOMIC DNA]</scope>
    <source>
        <strain evidence="10 11">IBT 40285</strain>
    </source>
</reference>
<keyword evidence="6 9" id="KW-1133">Transmembrane helix</keyword>
<accession>A0A084QK38</accession>
<evidence type="ECO:0000256" key="2">
    <source>
        <dbReference type="ARBA" id="ARBA00004614"/>
    </source>
</evidence>
<keyword evidence="11" id="KW-1185">Reference proteome</keyword>
<protein>
    <recommendedName>
        <fullName evidence="9">Protein kish</fullName>
    </recommendedName>
</protein>
<dbReference type="InterPro" id="IPR051523">
    <property type="entry name" value="KISH_domain"/>
</dbReference>
<comment type="similarity">
    <text evidence="3 9">Belongs to the KISH family.</text>
</comment>
<gene>
    <name evidence="10" type="ORF">S40285_02940</name>
</gene>
<dbReference type="PANTHER" id="PTHR13229">
    <property type="entry name" value="PROTEIN KISH-A"/>
    <property type="match status" value="1"/>
</dbReference>
<evidence type="ECO:0000256" key="6">
    <source>
        <dbReference type="ARBA" id="ARBA00022989"/>
    </source>
</evidence>
<proteinExistence type="inferred from homology"/>
<dbReference type="InParanoid" id="A0A084QK38"/>
<dbReference type="Pfam" id="PF06842">
    <property type="entry name" value="DUF1242"/>
    <property type="match status" value="1"/>
</dbReference>
<keyword evidence="4 9" id="KW-0812">Transmembrane</keyword>
<dbReference type="OMA" id="ICSCTYV"/>
<dbReference type="STRING" id="1283841.A0A084QK38"/>